<evidence type="ECO:0000313" key="3">
    <source>
        <dbReference type="EMBL" id="TBU56781.1"/>
    </source>
</evidence>
<accession>A0A4Q9PQZ2</accession>
<dbReference type="Proteomes" id="UP000292082">
    <property type="component" value="Unassembled WGS sequence"/>
</dbReference>
<evidence type="ECO:0000313" key="4">
    <source>
        <dbReference type="Proteomes" id="UP000292082"/>
    </source>
</evidence>
<feature type="transmembrane region" description="Helical" evidence="1">
    <location>
        <begin position="20"/>
        <end position="41"/>
    </location>
</feature>
<dbReference type="AlphaFoldDB" id="A0A4Q9PQZ2"/>
<dbReference type="EMBL" id="ML145146">
    <property type="protein sequence ID" value="TBU56781.1"/>
    <property type="molecule type" value="Genomic_DNA"/>
</dbReference>
<dbReference type="Pfam" id="PF20151">
    <property type="entry name" value="DUF6533"/>
    <property type="match status" value="1"/>
</dbReference>
<protein>
    <recommendedName>
        <fullName evidence="2">DUF6533 domain-containing protein</fullName>
    </recommendedName>
</protein>
<evidence type="ECO:0000259" key="2">
    <source>
        <dbReference type="Pfam" id="PF20151"/>
    </source>
</evidence>
<gene>
    <name evidence="3" type="ORF">BD310DRAFT_823036</name>
</gene>
<feature type="transmembrane region" description="Helical" evidence="1">
    <location>
        <begin position="61"/>
        <end position="81"/>
    </location>
</feature>
<proteinExistence type="predicted"/>
<evidence type="ECO:0000256" key="1">
    <source>
        <dbReference type="SAM" id="Phobius"/>
    </source>
</evidence>
<keyword evidence="1" id="KW-0472">Membrane</keyword>
<name>A0A4Q9PQZ2_9APHY</name>
<dbReference type="InterPro" id="IPR045340">
    <property type="entry name" value="DUF6533"/>
</dbReference>
<keyword evidence="4" id="KW-1185">Reference proteome</keyword>
<sequence length="94" mass="10395">MASLPPPTLADLNTLSASRYFLPAVATMAIYECLITLANEVDYVWKTGWTGASIVYYFNKYLFLVTYIGGIVGIAVPGASIEVRRNESLYHGRQ</sequence>
<keyword evidence="1" id="KW-1133">Transmembrane helix</keyword>
<organism evidence="3 4">
    <name type="scientific">Dichomitus squalens</name>
    <dbReference type="NCBI Taxonomy" id="114155"/>
    <lineage>
        <taxon>Eukaryota</taxon>
        <taxon>Fungi</taxon>
        <taxon>Dikarya</taxon>
        <taxon>Basidiomycota</taxon>
        <taxon>Agaricomycotina</taxon>
        <taxon>Agaricomycetes</taxon>
        <taxon>Polyporales</taxon>
        <taxon>Polyporaceae</taxon>
        <taxon>Dichomitus</taxon>
    </lineage>
</organism>
<feature type="domain" description="DUF6533" evidence="2">
    <location>
        <begin position="20"/>
        <end position="64"/>
    </location>
</feature>
<reference evidence="3 4" key="1">
    <citation type="submission" date="2019-01" db="EMBL/GenBank/DDBJ databases">
        <title>Draft genome sequences of three monokaryotic isolates of the white-rot basidiomycete fungus Dichomitus squalens.</title>
        <authorList>
            <consortium name="DOE Joint Genome Institute"/>
            <person name="Lopez S.C."/>
            <person name="Andreopoulos B."/>
            <person name="Pangilinan J."/>
            <person name="Lipzen A."/>
            <person name="Riley R."/>
            <person name="Ahrendt S."/>
            <person name="Ng V."/>
            <person name="Barry K."/>
            <person name="Daum C."/>
            <person name="Grigoriev I.V."/>
            <person name="Hilden K.S."/>
            <person name="Makela M.R."/>
            <person name="de Vries R.P."/>
        </authorList>
    </citation>
    <scope>NUCLEOTIDE SEQUENCE [LARGE SCALE GENOMIC DNA]</scope>
    <source>
        <strain evidence="3 4">CBS 464.89</strain>
    </source>
</reference>
<keyword evidence="1" id="KW-0812">Transmembrane</keyword>